<name>A0A835VHF2_VANPL</name>
<evidence type="ECO:0000313" key="5">
    <source>
        <dbReference type="Proteomes" id="UP000636800"/>
    </source>
</evidence>
<dbReference type="AlphaFoldDB" id="A0A835VHF2"/>
<dbReference type="PANTHER" id="PTHR33429">
    <property type="entry name" value="OS02G0708000 PROTEIN-RELATED"/>
    <property type="match status" value="1"/>
</dbReference>
<comment type="caution">
    <text evidence="3">The sequence shown here is derived from an EMBL/GenBank/DDBJ whole genome shotgun (WGS) entry which is preliminary data.</text>
</comment>
<evidence type="ECO:0000256" key="1">
    <source>
        <dbReference type="SAM" id="MobiDB-lite"/>
    </source>
</evidence>
<keyword evidence="2" id="KW-0812">Transmembrane</keyword>
<feature type="region of interest" description="Disordered" evidence="1">
    <location>
        <begin position="1"/>
        <end position="24"/>
    </location>
</feature>
<evidence type="ECO:0000256" key="2">
    <source>
        <dbReference type="SAM" id="Phobius"/>
    </source>
</evidence>
<proteinExistence type="predicted"/>
<reference evidence="5 6" key="1">
    <citation type="journal article" date="2020" name="Nat. Food">
        <title>A phased Vanilla planifolia genome enables genetic improvement of flavour and production.</title>
        <authorList>
            <person name="Hasing T."/>
            <person name="Tang H."/>
            <person name="Brym M."/>
            <person name="Khazi F."/>
            <person name="Huang T."/>
            <person name="Chambers A.H."/>
        </authorList>
    </citation>
    <scope>NUCLEOTIDE SEQUENCE [LARGE SCALE GENOMIC DNA]</scope>
    <source>
        <tissue evidence="3">Leaf</tissue>
    </source>
</reference>
<dbReference type="Proteomes" id="UP000639772">
    <property type="component" value="Chromosome 1"/>
</dbReference>
<protein>
    <submittedName>
        <fullName evidence="3">Uncharacterized protein</fullName>
    </submittedName>
</protein>
<keyword evidence="2" id="KW-0472">Membrane</keyword>
<dbReference type="Proteomes" id="UP000636800">
    <property type="component" value="Chromosome 1"/>
</dbReference>
<evidence type="ECO:0000313" key="3">
    <source>
        <dbReference type="EMBL" id="KAG0496601.1"/>
    </source>
</evidence>
<gene>
    <name evidence="4" type="ORF">HPP92_001135</name>
    <name evidence="3" type="ORF">HPP92_001292</name>
</gene>
<organism evidence="3 5">
    <name type="scientific">Vanilla planifolia</name>
    <name type="common">Vanilla</name>
    <dbReference type="NCBI Taxonomy" id="51239"/>
    <lineage>
        <taxon>Eukaryota</taxon>
        <taxon>Viridiplantae</taxon>
        <taxon>Streptophyta</taxon>
        <taxon>Embryophyta</taxon>
        <taxon>Tracheophyta</taxon>
        <taxon>Spermatophyta</taxon>
        <taxon>Magnoliopsida</taxon>
        <taxon>Liliopsida</taxon>
        <taxon>Asparagales</taxon>
        <taxon>Orchidaceae</taxon>
        <taxon>Vanilloideae</taxon>
        <taxon>Vanilleae</taxon>
        <taxon>Vanilla</taxon>
    </lineage>
</organism>
<evidence type="ECO:0000313" key="4">
    <source>
        <dbReference type="EMBL" id="KAG0501063.1"/>
    </source>
</evidence>
<keyword evidence="2" id="KW-1133">Transmembrane helix</keyword>
<dbReference type="EMBL" id="JADCNM010000001">
    <property type="protein sequence ID" value="KAG0501063.1"/>
    <property type="molecule type" value="Genomic_DNA"/>
</dbReference>
<dbReference type="EMBL" id="JADCNL010000001">
    <property type="protein sequence ID" value="KAG0496601.1"/>
    <property type="molecule type" value="Genomic_DNA"/>
</dbReference>
<sequence length="66" mass="7039">MSLRQQTLPPPPPPPIGYPPMDGSHDGGASFGPVIGVLTVVVFLTVIAYVVGRLCRGRRILAWTGR</sequence>
<accession>A0A835VHF2</accession>
<evidence type="ECO:0000313" key="6">
    <source>
        <dbReference type="Proteomes" id="UP000639772"/>
    </source>
</evidence>
<feature type="transmembrane region" description="Helical" evidence="2">
    <location>
        <begin position="31"/>
        <end position="51"/>
    </location>
</feature>
<keyword evidence="5" id="KW-1185">Reference proteome</keyword>
<feature type="compositionally biased region" description="Pro residues" evidence="1">
    <location>
        <begin position="8"/>
        <end position="18"/>
    </location>
</feature>
<dbReference type="PANTHER" id="PTHR33429:SF2">
    <property type="entry name" value="OS01G0888850 PROTEIN"/>
    <property type="match status" value="1"/>
</dbReference>